<dbReference type="AlphaFoldDB" id="A0A916X1C3"/>
<dbReference type="Gene3D" id="2.70.70.10">
    <property type="entry name" value="Glucose Permease (Domain IIA)"/>
    <property type="match status" value="1"/>
</dbReference>
<evidence type="ECO:0000313" key="3">
    <source>
        <dbReference type="EMBL" id="GGB47381.1"/>
    </source>
</evidence>
<comment type="caution">
    <text evidence="3">The sequence shown here is derived from an EMBL/GenBank/DDBJ whole genome shotgun (WGS) entry which is preliminary data.</text>
</comment>
<dbReference type="InterPro" id="IPR050570">
    <property type="entry name" value="Cell_wall_metabolism_enzyme"/>
</dbReference>
<dbReference type="InterPro" id="IPR016047">
    <property type="entry name" value="M23ase_b-sheet_dom"/>
</dbReference>
<evidence type="ECO:0000259" key="2">
    <source>
        <dbReference type="Pfam" id="PF01551"/>
    </source>
</evidence>
<dbReference type="EMBL" id="BMHI01000008">
    <property type="protein sequence ID" value="GGB47381.1"/>
    <property type="molecule type" value="Genomic_DNA"/>
</dbReference>
<feature type="domain" description="M23ase beta-sheet core" evidence="2">
    <location>
        <begin position="178"/>
        <end position="272"/>
    </location>
</feature>
<keyword evidence="4" id="KW-1185">Reference proteome</keyword>
<reference evidence="3" key="2">
    <citation type="submission" date="2020-09" db="EMBL/GenBank/DDBJ databases">
        <authorList>
            <person name="Sun Q."/>
            <person name="Zhou Y."/>
        </authorList>
    </citation>
    <scope>NUCLEOTIDE SEQUENCE</scope>
    <source>
        <strain evidence="3">CGMCC 1.15085</strain>
    </source>
</reference>
<dbReference type="Proteomes" id="UP000636793">
    <property type="component" value="Unassembled WGS sequence"/>
</dbReference>
<gene>
    <name evidence="3" type="ORF">GCM10011492_43180</name>
</gene>
<feature type="compositionally biased region" description="Basic and acidic residues" evidence="1">
    <location>
        <begin position="112"/>
        <end position="121"/>
    </location>
</feature>
<sequence>MFLRPPPSDGPASMSGNYEGRHRPTPVRPQGRHRAVATKSQFRRVGVPAGVAVVATVGGAMVAGVTPLPVGGRTLAIDPGPYDSSSASTIKANAAKPTPVITPKRALPGGVSRDRTVERPKPKPTTGKTAKKTPSKPKPSSSPTPHESPWTCAVAACQGRMTSGFGPRVSPGGIGSTYHEGDDFAVAWGTPLLAMHTGTVVSAGWVPGLGNHVTIDYGDGVQSVYGHMSRIQVVPGQWLGRGQLVGQSGDTGNSTGPHLHLEIHLGGVPVNPAPWLQARGIF</sequence>
<dbReference type="PANTHER" id="PTHR21666:SF270">
    <property type="entry name" value="MUREIN HYDROLASE ACTIVATOR ENVC"/>
    <property type="match status" value="1"/>
</dbReference>
<dbReference type="SUPFAM" id="SSF51261">
    <property type="entry name" value="Duplicated hybrid motif"/>
    <property type="match status" value="1"/>
</dbReference>
<proteinExistence type="predicted"/>
<dbReference type="InterPro" id="IPR011055">
    <property type="entry name" value="Dup_hybrid_motif"/>
</dbReference>
<feature type="region of interest" description="Disordered" evidence="1">
    <location>
        <begin position="1"/>
        <end position="39"/>
    </location>
</feature>
<dbReference type="GO" id="GO:0004222">
    <property type="term" value="F:metalloendopeptidase activity"/>
    <property type="evidence" value="ECO:0007669"/>
    <property type="project" value="TreeGrafter"/>
</dbReference>
<accession>A0A916X1C3</accession>
<dbReference type="CDD" id="cd12797">
    <property type="entry name" value="M23_peptidase"/>
    <property type="match status" value="1"/>
</dbReference>
<feature type="region of interest" description="Disordered" evidence="1">
    <location>
        <begin position="82"/>
        <end position="150"/>
    </location>
</feature>
<evidence type="ECO:0000313" key="4">
    <source>
        <dbReference type="Proteomes" id="UP000636793"/>
    </source>
</evidence>
<reference evidence="3" key="1">
    <citation type="journal article" date="2014" name="Int. J. Syst. Evol. Microbiol.">
        <title>Complete genome sequence of Corynebacterium casei LMG S-19264T (=DSM 44701T), isolated from a smear-ripened cheese.</title>
        <authorList>
            <consortium name="US DOE Joint Genome Institute (JGI-PGF)"/>
            <person name="Walter F."/>
            <person name="Albersmeier A."/>
            <person name="Kalinowski J."/>
            <person name="Ruckert C."/>
        </authorList>
    </citation>
    <scope>NUCLEOTIDE SEQUENCE</scope>
    <source>
        <strain evidence="3">CGMCC 1.15085</strain>
    </source>
</reference>
<dbReference type="Pfam" id="PF01551">
    <property type="entry name" value="Peptidase_M23"/>
    <property type="match status" value="1"/>
</dbReference>
<protein>
    <recommendedName>
        <fullName evidence="2">M23ase beta-sheet core domain-containing protein</fullName>
    </recommendedName>
</protein>
<evidence type="ECO:0000256" key="1">
    <source>
        <dbReference type="SAM" id="MobiDB-lite"/>
    </source>
</evidence>
<dbReference type="PANTHER" id="PTHR21666">
    <property type="entry name" value="PEPTIDASE-RELATED"/>
    <property type="match status" value="1"/>
</dbReference>
<organism evidence="3 4">
    <name type="scientific">Flexivirga endophytica</name>
    <dbReference type="NCBI Taxonomy" id="1849103"/>
    <lineage>
        <taxon>Bacteria</taxon>
        <taxon>Bacillati</taxon>
        <taxon>Actinomycetota</taxon>
        <taxon>Actinomycetes</taxon>
        <taxon>Micrococcales</taxon>
        <taxon>Dermacoccaceae</taxon>
        <taxon>Flexivirga</taxon>
    </lineage>
</organism>
<name>A0A916X1C3_9MICO</name>